<dbReference type="SUPFAM" id="SSF48452">
    <property type="entry name" value="TPR-like"/>
    <property type="match status" value="1"/>
</dbReference>
<comment type="caution">
    <text evidence="5">The sequence shown here is derived from an EMBL/GenBank/DDBJ whole genome shotgun (WGS) entry which is preliminary data.</text>
</comment>
<feature type="signal peptide" evidence="4">
    <location>
        <begin position="1"/>
        <end position="21"/>
    </location>
</feature>
<keyword evidence="1" id="KW-0677">Repeat</keyword>
<sequence length="208" mass="23528">MNNIKKALVILFVLSAYSGYAQSGGYDKLGMQAMMKGDYKGAVAQLEKADAKTPSSPSVLKMLGYSYFQCGDFENSIETYSRLITIKPADYSAYYYRGKARQNVANDPKESLNQMRENFYQSAIKDFTKAIEINGEEDTQLLQNRGLAYKDYAIYKSYKIKKKVEKEACVALFNNSIADFQKVLTVQPLRKDIISLIDYVKAQISSLK</sequence>
<dbReference type="RefSeq" id="WP_037441431.1">
    <property type="nucleotide sequence ID" value="NZ_JNFF01000063.1"/>
</dbReference>
<keyword evidence="2 3" id="KW-0802">TPR repeat</keyword>
<evidence type="ECO:0000256" key="1">
    <source>
        <dbReference type="ARBA" id="ARBA00022737"/>
    </source>
</evidence>
<dbReference type="Proteomes" id="UP000028007">
    <property type="component" value="Unassembled WGS sequence"/>
</dbReference>
<reference evidence="5 6" key="1">
    <citation type="journal article" date="1992" name="Int. J. Syst. Bacteriol.">
        <title>Sphingobacterium antarcticus sp. nov. a Psychrotrophic Bacterium from the Soils of Schirmacher Oasis, Antarctica.</title>
        <authorList>
            <person name="Shivaji S."/>
            <person name="Ray M.K."/>
            <person name="Rao N.S."/>
            <person name="Saiserr L."/>
            <person name="Jagannadham M.V."/>
            <person name="Kumar G.S."/>
            <person name="Reddy G."/>
            <person name="Bhargava P.M."/>
        </authorList>
    </citation>
    <scope>NUCLEOTIDE SEQUENCE [LARGE SCALE GENOMIC DNA]</scope>
    <source>
        <strain evidence="5 6">4BY</strain>
    </source>
</reference>
<dbReference type="SMART" id="SM00028">
    <property type="entry name" value="TPR"/>
    <property type="match status" value="2"/>
</dbReference>
<proteinExistence type="predicted"/>
<feature type="chain" id="PRO_5001761741" evidence="4">
    <location>
        <begin position="22"/>
        <end position="208"/>
    </location>
</feature>
<keyword evidence="6" id="KW-1185">Reference proteome</keyword>
<evidence type="ECO:0000256" key="4">
    <source>
        <dbReference type="SAM" id="SignalP"/>
    </source>
</evidence>
<protein>
    <submittedName>
        <fullName evidence="5">Uncharacterized protein</fullName>
    </submittedName>
</protein>
<name>A0A081PG72_9SPHI</name>
<evidence type="ECO:0000313" key="6">
    <source>
        <dbReference type="Proteomes" id="UP000028007"/>
    </source>
</evidence>
<dbReference type="OrthoDB" id="789632at2"/>
<feature type="repeat" description="TPR" evidence="3">
    <location>
        <begin position="57"/>
        <end position="90"/>
    </location>
</feature>
<gene>
    <name evidence="5" type="ORF">N180_16885</name>
</gene>
<accession>A0A081PG72</accession>
<organism evidence="5 6">
    <name type="scientific">Pedobacter antarcticus 4BY</name>
    <dbReference type="NCBI Taxonomy" id="1358423"/>
    <lineage>
        <taxon>Bacteria</taxon>
        <taxon>Pseudomonadati</taxon>
        <taxon>Bacteroidota</taxon>
        <taxon>Sphingobacteriia</taxon>
        <taxon>Sphingobacteriales</taxon>
        <taxon>Sphingobacteriaceae</taxon>
        <taxon>Pedobacter</taxon>
    </lineage>
</organism>
<evidence type="ECO:0000256" key="2">
    <source>
        <dbReference type="ARBA" id="ARBA00022803"/>
    </source>
</evidence>
<dbReference type="InterPro" id="IPR011990">
    <property type="entry name" value="TPR-like_helical_dom_sf"/>
</dbReference>
<dbReference type="EMBL" id="JNFF01000063">
    <property type="protein sequence ID" value="KEQ29695.1"/>
    <property type="molecule type" value="Genomic_DNA"/>
</dbReference>
<keyword evidence="4" id="KW-0732">Signal</keyword>
<dbReference type="PANTHER" id="PTHR44858">
    <property type="entry name" value="TETRATRICOPEPTIDE REPEAT PROTEIN 6"/>
    <property type="match status" value="1"/>
</dbReference>
<evidence type="ECO:0000256" key="3">
    <source>
        <dbReference type="PROSITE-ProRule" id="PRU00339"/>
    </source>
</evidence>
<dbReference type="Pfam" id="PF13414">
    <property type="entry name" value="TPR_11"/>
    <property type="match status" value="1"/>
</dbReference>
<dbReference type="InterPro" id="IPR050498">
    <property type="entry name" value="Ycf3"/>
</dbReference>
<dbReference type="InterPro" id="IPR019734">
    <property type="entry name" value="TPR_rpt"/>
</dbReference>
<dbReference type="Gene3D" id="1.25.40.10">
    <property type="entry name" value="Tetratricopeptide repeat domain"/>
    <property type="match status" value="2"/>
</dbReference>
<evidence type="ECO:0000313" key="5">
    <source>
        <dbReference type="EMBL" id="KEQ29695.1"/>
    </source>
</evidence>
<dbReference type="PANTHER" id="PTHR44858:SF1">
    <property type="entry name" value="UDP-N-ACETYLGLUCOSAMINE--PEPTIDE N-ACETYLGLUCOSAMINYLTRANSFERASE SPINDLY-RELATED"/>
    <property type="match status" value="1"/>
</dbReference>
<dbReference type="PROSITE" id="PS50005">
    <property type="entry name" value="TPR"/>
    <property type="match status" value="1"/>
</dbReference>
<dbReference type="AlphaFoldDB" id="A0A081PG72"/>
<dbReference type="eggNOG" id="COG0457">
    <property type="taxonomic scope" value="Bacteria"/>
</dbReference>